<dbReference type="EMBL" id="CM051400">
    <property type="protein sequence ID" value="KAJ4714214.1"/>
    <property type="molecule type" value="Genomic_DNA"/>
</dbReference>
<comment type="caution">
    <text evidence="1">The sequence shown here is derived from an EMBL/GenBank/DDBJ whole genome shotgun (WGS) entry which is preliminary data.</text>
</comment>
<evidence type="ECO:0000313" key="1">
    <source>
        <dbReference type="EMBL" id="KAJ4714214.1"/>
    </source>
</evidence>
<keyword evidence="2" id="KW-1185">Reference proteome</keyword>
<protein>
    <submittedName>
        <fullName evidence="1">Uncharacterized protein</fullName>
    </submittedName>
</protein>
<dbReference type="Proteomes" id="UP001164539">
    <property type="component" value="Chromosome 7"/>
</dbReference>
<name>A0ACC1XTZ3_MELAZ</name>
<organism evidence="1 2">
    <name type="scientific">Melia azedarach</name>
    <name type="common">Chinaberry tree</name>
    <dbReference type="NCBI Taxonomy" id="155640"/>
    <lineage>
        <taxon>Eukaryota</taxon>
        <taxon>Viridiplantae</taxon>
        <taxon>Streptophyta</taxon>
        <taxon>Embryophyta</taxon>
        <taxon>Tracheophyta</taxon>
        <taxon>Spermatophyta</taxon>
        <taxon>Magnoliopsida</taxon>
        <taxon>eudicotyledons</taxon>
        <taxon>Gunneridae</taxon>
        <taxon>Pentapetalae</taxon>
        <taxon>rosids</taxon>
        <taxon>malvids</taxon>
        <taxon>Sapindales</taxon>
        <taxon>Meliaceae</taxon>
        <taxon>Melia</taxon>
    </lineage>
</organism>
<sequence>MGETSEQKSVILNPFPVRMEEPFEPVVIEDTYAKWCMSDNRETEMSSLQSNEEFGEFRQTMREFAIVLRGITSSSQNQGNGNGGQNMSALSEFKRLNPPTFNGRQKQGHGRTAQCAPYFNAGQKLGRACANLRRAYTPKYWKIALHRAIAKVQTRAKEVRLHAFGKREGHAYAIR</sequence>
<reference evidence="1 2" key="1">
    <citation type="journal article" date="2023" name="Science">
        <title>Complex scaffold remodeling in plant triterpene biosynthesis.</title>
        <authorList>
            <person name="De La Pena R."/>
            <person name="Hodgson H."/>
            <person name="Liu J.C."/>
            <person name="Stephenson M.J."/>
            <person name="Martin A.C."/>
            <person name="Owen C."/>
            <person name="Harkess A."/>
            <person name="Leebens-Mack J."/>
            <person name="Jimenez L.E."/>
            <person name="Osbourn A."/>
            <person name="Sattely E.S."/>
        </authorList>
    </citation>
    <scope>NUCLEOTIDE SEQUENCE [LARGE SCALE GENOMIC DNA]</scope>
    <source>
        <strain evidence="2">cv. JPN11</strain>
        <tissue evidence="1">Leaf</tissue>
    </source>
</reference>
<proteinExistence type="predicted"/>
<gene>
    <name evidence="1" type="ORF">OWV82_012731</name>
</gene>
<evidence type="ECO:0000313" key="2">
    <source>
        <dbReference type="Proteomes" id="UP001164539"/>
    </source>
</evidence>
<accession>A0ACC1XTZ3</accession>